<evidence type="ECO:0000256" key="4">
    <source>
        <dbReference type="ARBA" id="ARBA00012448"/>
    </source>
</evidence>
<evidence type="ECO:0000256" key="2">
    <source>
        <dbReference type="ARBA" id="ARBA00004752"/>
    </source>
</evidence>
<feature type="active site" description="Acyl-ester intermediate" evidence="13">
    <location>
        <position position="80"/>
    </location>
</feature>
<keyword evidence="6" id="KW-0645">Protease</keyword>
<gene>
    <name evidence="18" type="ORF">SAMN05660649_04867</name>
</gene>
<evidence type="ECO:0000256" key="16">
    <source>
        <dbReference type="SAM" id="Phobius"/>
    </source>
</evidence>
<evidence type="ECO:0000256" key="10">
    <source>
        <dbReference type="ARBA" id="ARBA00022984"/>
    </source>
</evidence>
<dbReference type="AlphaFoldDB" id="A0A1I2ZBN3"/>
<comment type="pathway">
    <text evidence="2">Cell wall biogenesis; peptidoglycan biosynthesis.</text>
</comment>
<feature type="binding site" evidence="14">
    <location>
        <position position="245"/>
    </location>
    <ligand>
        <name>substrate</name>
    </ligand>
</feature>
<dbReference type="EC" id="3.4.16.4" evidence="4"/>
<dbReference type="EMBL" id="FOOX01000026">
    <property type="protein sequence ID" value="SFH35272.1"/>
    <property type="molecule type" value="Genomic_DNA"/>
</dbReference>
<dbReference type="Gene3D" id="2.60.410.10">
    <property type="entry name" value="D-Ala-D-Ala carboxypeptidase, C-terminal domain"/>
    <property type="match status" value="1"/>
</dbReference>
<evidence type="ECO:0000256" key="15">
    <source>
        <dbReference type="RuleBase" id="RU004016"/>
    </source>
</evidence>
<feature type="active site" evidence="13">
    <location>
        <position position="136"/>
    </location>
</feature>
<dbReference type="Proteomes" id="UP000199337">
    <property type="component" value="Unassembled WGS sequence"/>
</dbReference>
<proteinExistence type="inferred from homology"/>
<evidence type="ECO:0000256" key="8">
    <source>
        <dbReference type="ARBA" id="ARBA00022801"/>
    </source>
</evidence>
<evidence type="ECO:0000256" key="14">
    <source>
        <dbReference type="PIRSR" id="PIRSR618044-2"/>
    </source>
</evidence>
<dbReference type="Pfam" id="PF07943">
    <property type="entry name" value="PBP5_C"/>
    <property type="match status" value="1"/>
</dbReference>
<dbReference type="GO" id="GO:0009252">
    <property type="term" value="P:peptidoglycan biosynthetic process"/>
    <property type="evidence" value="ECO:0007669"/>
    <property type="project" value="UniProtKB-UniPathway"/>
</dbReference>
<keyword evidence="7" id="KW-0732">Signal</keyword>
<comment type="function">
    <text evidence="1">Removes C-terminal D-alanyl residues from sugar-peptide cell wall precursors.</text>
</comment>
<keyword evidence="16" id="KW-1133">Transmembrane helix</keyword>
<feature type="active site" description="Proton acceptor" evidence="13">
    <location>
        <position position="83"/>
    </location>
</feature>
<keyword evidence="11" id="KW-0961">Cell wall biogenesis/degradation</keyword>
<evidence type="ECO:0000256" key="3">
    <source>
        <dbReference type="ARBA" id="ARBA00007164"/>
    </source>
</evidence>
<feature type="domain" description="Peptidase S11 D-Ala-D-Ala carboxypeptidase A C-terminal" evidence="17">
    <location>
        <begin position="289"/>
        <end position="382"/>
    </location>
</feature>
<evidence type="ECO:0000256" key="9">
    <source>
        <dbReference type="ARBA" id="ARBA00022960"/>
    </source>
</evidence>
<keyword evidence="5 18" id="KW-0121">Carboxypeptidase</keyword>
<reference evidence="19" key="1">
    <citation type="submission" date="2016-10" db="EMBL/GenBank/DDBJ databases">
        <authorList>
            <person name="Varghese N."/>
            <person name="Submissions S."/>
        </authorList>
    </citation>
    <scope>NUCLEOTIDE SEQUENCE [LARGE SCALE GENOMIC DNA]</scope>
    <source>
        <strain evidence="19">DSM 17038</strain>
    </source>
</reference>
<keyword evidence="8" id="KW-0378">Hydrolase</keyword>
<dbReference type="STRING" id="341036.SAMN05660649_04867"/>
<dbReference type="InterPro" id="IPR018044">
    <property type="entry name" value="Peptidase_S11"/>
</dbReference>
<accession>A0A1I2ZBN3</accession>
<dbReference type="SUPFAM" id="SSF69189">
    <property type="entry name" value="Penicillin-binding protein associated domain"/>
    <property type="match status" value="1"/>
</dbReference>
<evidence type="ECO:0000256" key="5">
    <source>
        <dbReference type="ARBA" id="ARBA00022645"/>
    </source>
</evidence>
<keyword evidence="9" id="KW-0133">Cell shape</keyword>
<evidence type="ECO:0000313" key="19">
    <source>
        <dbReference type="Proteomes" id="UP000199337"/>
    </source>
</evidence>
<dbReference type="InterPro" id="IPR001967">
    <property type="entry name" value="Peptidase_S11_N"/>
</dbReference>
<dbReference type="UniPathway" id="UPA00219"/>
<dbReference type="GO" id="GO:0071555">
    <property type="term" value="P:cell wall organization"/>
    <property type="evidence" value="ECO:0007669"/>
    <property type="project" value="UniProtKB-KW"/>
</dbReference>
<dbReference type="Pfam" id="PF00768">
    <property type="entry name" value="Peptidase_S11"/>
    <property type="match status" value="1"/>
</dbReference>
<dbReference type="RefSeq" id="WP_238456648.1">
    <property type="nucleotide sequence ID" value="NZ_FOOX01000026.1"/>
</dbReference>
<name>A0A1I2ZBN3_9FIRM</name>
<sequence>MLKILIKYEEKNAWMVIILLAYYFRLLFAVVIFIAAGCLNTSSALAEDLNINARAAILIDGETGQVYYAKDADKRRSPASLTKLMTAIVAVENGNLDNVVEITRRAASVSVGSTIGLDKGDKITLDNLLKAALITSANDSTVAIAEHVGGSHDAFLYQMNRKALLIGALDTKYANTNGYYDPKHYSTAYDLALIARYALQKPRIRELVSTRETIVKWASPEKEREVRNTNRLLFTEEVKGINGVKTGSTARAGNCLIASATKGDKQFIAVVLHAGNRYREAVKLLEYGFEQVKPVVIFPAGKKLGEVAVQNGIESKVTVTVADPVRVNVAGDQLKNIKVKITLDPMPTAPVRQGQVLGSAYFSINGYKLTKVPLVASKEVEPKAFLNRLLYRMSE</sequence>
<protein>
    <recommendedName>
        <fullName evidence="4">serine-type D-Ala-D-Ala carboxypeptidase</fullName>
        <ecNumber evidence="4">3.4.16.4</ecNumber>
    </recommendedName>
</protein>
<dbReference type="PANTHER" id="PTHR21581">
    <property type="entry name" value="D-ALANYL-D-ALANINE CARBOXYPEPTIDASE"/>
    <property type="match status" value="1"/>
</dbReference>
<dbReference type="PRINTS" id="PR00725">
    <property type="entry name" value="DADACBPTASE1"/>
</dbReference>
<dbReference type="GO" id="GO:0008360">
    <property type="term" value="P:regulation of cell shape"/>
    <property type="evidence" value="ECO:0007669"/>
    <property type="project" value="UniProtKB-KW"/>
</dbReference>
<evidence type="ECO:0000256" key="12">
    <source>
        <dbReference type="ARBA" id="ARBA00034000"/>
    </source>
</evidence>
<feature type="transmembrane region" description="Helical" evidence="16">
    <location>
        <begin position="12"/>
        <end position="36"/>
    </location>
</feature>
<comment type="similarity">
    <text evidence="3 15">Belongs to the peptidase S11 family.</text>
</comment>
<evidence type="ECO:0000313" key="18">
    <source>
        <dbReference type="EMBL" id="SFH35272.1"/>
    </source>
</evidence>
<evidence type="ECO:0000256" key="11">
    <source>
        <dbReference type="ARBA" id="ARBA00023316"/>
    </source>
</evidence>
<evidence type="ECO:0000259" key="17">
    <source>
        <dbReference type="SMART" id="SM00936"/>
    </source>
</evidence>
<dbReference type="PANTHER" id="PTHR21581:SF6">
    <property type="entry name" value="TRAFFICKING PROTEIN PARTICLE COMPLEX SUBUNIT 12"/>
    <property type="match status" value="1"/>
</dbReference>
<keyword evidence="16" id="KW-0472">Membrane</keyword>
<evidence type="ECO:0000256" key="6">
    <source>
        <dbReference type="ARBA" id="ARBA00022670"/>
    </source>
</evidence>
<dbReference type="GO" id="GO:0009002">
    <property type="term" value="F:serine-type D-Ala-D-Ala carboxypeptidase activity"/>
    <property type="evidence" value="ECO:0007669"/>
    <property type="project" value="UniProtKB-EC"/>
</dbReference>
<evidence type="ECO:0000256" key="13">
    <source>
        <dbReference type="PIRSR" id="PIRSR618044-1"/>
    </source>
</evidence>
<dbReference type="InterPro" id="IPR012338">
    <property type="entry name" value="Beta-lactam/transpept-like"/>
</dbReference>
<evidence type="ECO:0000256" key="1">
    <source>
        <dbReference type="ARBA" id="ARBA00003217"/>
    </source>
</evidence>
<keyword evidence="16" id="KW-0812">Transmembrane</keyword>
<evidence type="ECO:0000256" key="7">
    <source>
        <dbReference type="ARBA" id="ARBA00022729"/>
    </source>
</evidence>
<comment type="catalytic activity">
    <reaction evidence="12">
        <text>Preferential cleavage: (Ac)2-L-Lys-D-Ala-|-D-Ala. Also transpeptidation of peptidyl-alanyl moieties that are N-acyl substituents of D-alanine.</text>
        <dbReference type="EC" id="3.4.16.4"/>
    </reaction>
</comment>
<keyword evidence="19" id="KW-1185">Reference proteome</keyword>
<dbReference type="InterPro" id="IPR012907">
    <property type="entry name" value="Peptidase_S11_C"/>
</dbReference>
<dbReference type="InterPro" id="IPR015956">
    <property type="entry name" value="Peniciliin-bd_prot_C_sf"/>
</dbReference>
<organism evidence="18 19">
    <name type="scientific">Desulfotruncus arcticus DSM 17038</name>
    <dbReference type="NCBI Taxonomy" id="1121424"/>
    <lineage>
        <taxon>Bacteria</taxon>
        <taxon>Bacillati</taxon>
        <taxon>Bacillota</taxon>
        <taxon>Clostridia</taxon>
        <taxon>Eubacteriales</taxon>
        <taxon>Desulfallaceae</taxon>
        <taxon>Desulfotruncus</taxon>
    </lineage>
</organism>
<dbReference type="GO" id="GO:0006508">
    <property type="term" value="P:proteolysis"/>
    <property type="evidence" value="ECO:0007669"/>
    <property type="project" value="UniProtKB-KW"/>
</dbReference>
<dbReference type="InterPro" id="IPR037167">
    <property type="entry name" value="Peptidase_S11_C_sf"/>
</dbReference>
<keyword evidence="10" id="KW-0573">Peptidoglycan synthesis</keyword>
<dbReference type="SMART" id="SM00936">
    <property type="entry name" value="PBP5_C"/>
    <property type="match status" value="1"/>
</dbReference>
<dbReference type="Gene3D" id="3.40.710.10">
    <property type="entry name" value="DD-peptidase/beta-lactamase superfamily"/>
    <property type="match status" value="1"/>
</dbReference>
<dbReference type="SUPFAM" id="SSF56601">
    <property type="entry name" value="beta-lactamase/transpeptidase-like"/>
    <property type="match status" value="1"/>
</dbReference>